<dbReference type="EMBL" id="BAFC01000097">
    <property type="protein sequence ID" value="GAB40390.1"/>
    <property type="molecule type" value="Genomic_DNA"/>
</dbReference>
<dbReference type="InterPro" id="IPR002577">
    <property type="entry name" value="HTH_HxlR"/>
</dbReference>
<evidence type="ECO:0000256" key="3">
    <source>
        <dbReference type="ARBA" id="ARBA00023163"/>
    </source>
</evidence>
<protein>
    <submittedName>
        <fullName evidence="6">Putative HxlR family transcriptional regulator</fullName>
    </submittedName>
</protein>
<dbReference type="PANTHER" id="PTHR33204:SF37">
    <property type="entry name" value="HTH-TYPE TRANSCRIPTIONAL REGULATOR YODB"/>
    <property type="match status" value="1"/>
</dbReference>
<dbReference type="SUPFAM" id="SSF46785">
    <property type="entry name" value="Winged helix' DNA-binding domain"/>
    <property type="match status" value="1"/>
</dbReference>
<feature type="domain" description="HTH hxlR-type" evidence="5">
    <location>
        <begin position="43"/>
        <end position="141"/>
    </location>
</feature>
<name>H5U3T2_9ACTN</name>
<feature type="region of interest" description="Disordered" evidence="4">
    <location>
        <begin position="1"/>
        <end position="31"/>
    </location>
</feature>
<comment type="caution">
    <text evidence="6">The sequence shown here is derived from an EMBL/GenBank/DDBJ whole genome shotgun (WGS) entry which is preliminary data.</text>
</comment>
<sequence>MQYTETMTRAEDRSARDSDIDPASEDSQLEDPALEADVFARDCGSREVLQDVTSRWGLLALGALYDGDLRFSALRRRVQGVSERMLSVTLQTLERDGFVNRTVLQSIPPKVEYSLTDLGREVATRLVGVIELVEGHLPDVEQARERYDSR</sequence>
<evidence type="ECO:0000313" key="7">
    <source>
        <dbReference type="Proteomes" id="UP000005845"/>
    </source>
</evidence>
<keyword evidence="3" id="KW-0804">Transcription</keyword>
<evidence type="ECO:0000313" key="6">
    <source>
        <dbReference type="EMBL" id="GAB40390.1"/>
    </source>
</evidence>
<evidence type="ECO:0000256" key="2">
    <source>
        <dbReference type="ARBA" id="ARBA00023125"/>
    </source>
</evidence>
<dbReference type="GO" id="GO:0003677">
    <property type="term" value="F:DNA binding"/>
    <property type="evidence" value="ECO:0007669"/>
    <property type="project" value="UniProtKB-KW"/>
</dbReference>
<dbReference type="InterPro" id="IPR036390">
    <property type="entry name" value="WH_DNA-bd_sf"/>
</dbReference>
<keyword evidence="2" id="KW-0238">DNA-binding</keyword>
<keyword evidence="7" id="KW-1185">Reference proteome</keyword>
<dbReference type="eggNOG" id="COG1733">
    <property type="taxonomic scope" value="Bacteria"/>
</dbReference>
<dbReference type="PANTHER" id="PTHR33204">
    <property type="entry name" value="TRANSCRIPTIONAL REGULATOR, MARR FAMILY"/>
    <property type="match status" value="1"/>
</dbReference>
<organism evidence="6 7">
    <name type="scientific">Gordonia sputi NBRC 100414</name>
    <dbReference type="NCBI Taxonomy" id="1089453"/>
    <lineage>
        <taxon>Bacteria</taxon>
        <taxon>Bacillati</taxon>
        <taxon>Actinomycetota</taxon>
        <taxon>Actinomycetes</taxon>
        <taxon>Mycobacteriales</taxon>
        <taxon>Gordoniaceae</taxon>
        <taxon>Gordonia</taxon>
    </lineage>
</organism>
<dbReference type="AlphaFoldDB" id="H5U3T2"/>
<proteinExistence type="predicted"/>
<dbReference type="InterPro" id="IPR036388">
    <property type="entry name" value="WH-like_DNA-bd_sf"/>
</dbReference>
<feature type="compositionally biased region" description="Acidic residues" evidence="4">
    <location>
        <begin position="20"/>
        <end position="31"/>
    </location>
</feature>
<accession>H5U3T2</accession>
<evidence type="ECO:0000256" key="4">
    <source>
        <dbReference type="SAM" id="MobiDB-lite"/>
    </source>
</evidence>
<feature type="compositionally biased region" description="Basic and acidic residues" evidence="4">
    <location>
        <begin position="8"/>
        <end position="19"/>
    </location>
</feature>
<dbReference type="PROSITE" id="PS51118">
    <property type="entry name" value="HTH_HXLR"/>
    <property type="match status" value="1"/>
</dbReference>
<gene>
    <name evidence="6" type="ORF">GOSPT_099_00390</name>
</gene>
<evidence type="ECO:0000259" key="5">
    <source>
        <dbReference type="PROSITE" id="PS51118"/>
    </source>
</evidence>
<reference evidence="6 7" key="1">
    <citation type="submission" date="2012-02" db="EMBL/GenBank/DDBJ databases">
        <title>Whole genome shotgun sequence of Gordonia sputi NBRC 100414.</title>
        <authorList>
            <person name="Yoshida I."/>
            <person name="Hosoyama A."/>
            <person name="Tsuchikane K."/>
            <person name="Katsumata H."/>
            <person name="Yamazaki S."/>
            <person name="Fujita N."/>
        </authorList>
    </citation>
    <scope>NUCLEOTIDE SEQUENCE [LARGE SCALE GENOMIC DNA]</scope>
    <source>
        <strain evidence="6 7">NBRC 100414</strain>
    </source>
</reference>
<dbReference type="Proteomes" id="UP000005845">
    <property type="component" value="Unassembled WGS sequence"/>
</dbReference>
<evidence type="ECO:0000256" key="1">
    <source>
        <dbReference type="ARBA" id="ARBA00023015"/>
    </source>
</evidence>
<dbReference type="Gene3D" id="1.10.10.10">
    <property type="entry name" value="Winged helix-like DNA-binding domain superfamily/Winged helix DNA-binding domain"/>
    <property type="match status" value="1"/>
</dbReference>
<keyword evidence="1" id="KW-0805">Transcription regulation</keyword>
<dbReference type="Pfam" id="PF01638">
    <property type="entry name" value="HxlR"/>
    <property type="match status" value="1"/>
</dbReference>